<gene>
    <name evidence="2" type="ORF">JMJ35_009845</name>
</gene>
<dbReference type="EMBL" id="JAFEKC020000022">
    <property type="protein sequence ID" value="KAK0507956.1"/>
    <property type="molecule type" value="Genomic_DNA"/>
</dbReference>
<name>A0AA39U527_9LECA</name>
<evidence type="ECO:0000313" key="3">
    <source>
        <dbReference type="Proteomes" id="UP001166286"/>
    </source>
</evidence>
<dbReference type="Proteomes" id="UP001166286">
    <property type="component" value="Unassembled WGS sequence"/>
</dbReference>
<feature type="region of interest" description="Disordered" evidence="1">
    <location>
        <begin position="130"/>
        <end position="168"/>
    </location>
</feature>
<proteinExistence type="predicted"/>
<sequence length="168" mass="19177">MLTSTAMATSDDKNLPDLESHLEQPSTAPDKELLGFEFHLLFKLCLYYSYGPDKIQEITALFNKNHEQRISNKQLKDAYLHMHDIKHDSYKLARDINRKNPEKLKNILKDELNYTADRLREPIIKPSKPMAAIRKSRSIKRKKKSGGGDPENSTIQGNLMVVDTPGGI</sequence>
<keyword evidence="3" id="KW-1185">Reference proteome</keyword>
<organism evidence="2 3">
    <name type="scientific">Cladonia borealis</name>
    <dbReference type="NCBI Taxonomy" id="184061"/>
    <lineage>
        <taxon>Eukaryota</taxon>
        <taxon>Fungi</taxon>
        <taxon>Dikarya</taxon>
        <taxon>Ascomycota</taxon>
        <taxon>Pezizomycotina</taxon>
        <taxon>Lecanoromycetes</taxon>
        <taxon>OSLEUM clade</taxon>
        <taxon>Lecanoromycetidae</taxon>
        <taxon>Lecanorales</taxon>
        <taxon>Lecanorineae</taxon>
        <taxon>Cladoniaceae</taxon>
        <taxon>Cladonia</taxon>
    </lineage>
</organism>
<dbReference type="AlphaFoldDB" id="A0AA39U527"/>
<reference evidence="2" key="1">
    <citation type="submission" date="2023-03" db="EMBL/GenBank/DDBJ databases">
        <title>Complete genome of Cladonia borealis.</title>
        <authorList>
            <person name="Park H."/>
        </authorList>
    </citation>
    <scope>NUCLEOTIDE SEQUENCE</scope>
    <source>
        <strain evidence="2">ANT050790</strain>
    </source>
</reference>
<feature type="compositionally biased region" description="Basic residues" evidence="1">
    <location>
        <begin position="134"/>
        <end position="145"/>
    </location>
</feature>
<feature type="compositionally biased region" description="Basic and acidic residues" evidence="1">
    <location>
        <begin position="10"/>
        <end position="22"/>
    </location>
</feature>
<comment type="caution">
    <text evidence="2">The sequence shown here is derived from an EMBL/GenBank/DDBJ whole genome shotgun (WGS) entry which is preliminary data.</text>
</comment>
<protein>
    <submittedName>
        <fullName evidence="2">Uncharacterized protein</fullName>
    </submittedName>
</protein>
<feature type="region of interest" description="Disordered" evidence="1">
    <location>
        <begin position="1"/>
        <end position="24"/>
    </location>
</feature>
<accession>A0AA39U527</accession>
<evidence type="ECO:0000256" key="1">
    <source>
        <dbReference type="SAM" id="MobiDB-lite"/>
    </source>
</evidence>
<evidence type="ECO:0000313" key="2">
    <source>
        <dbReference type="EMBL" id="KAK0507956.1"/>
    </source>
</evidence>